<organism evidence="1 2">
    <name type="scientific">Burkholderia pseudomallei (strain 1710b)</name>
    <dbReference type="NCBI Taxonomy" id="320372"/>
    <lineage>
        <taxon>Bacteria</taxon>
        <taxon>Pseudomonadati</taxon>
        <taxon>Pseudomonadota</taxon>
        <taxon>Betaproteobacteria</taxon>
        <taxon>Burkholderiales</taxon>
        <taxon>Burkholderiaceae</taxon>
        <taxon>Burkholderia</taxon>
        <taxon>pseudomallei group</taxon>
    </lineage>
</organism>
<evidence type="ECO:0000313" key="2">
    <source>
        <dbReference type="Proteomes" id="UP000002700"/>
    </source>
</evidence>
<proteinExistence type="predicted"/>
<gene>
    <name evidence="1" type="ordered locus">BURPS1710b_A1665</name>
</gene>
<dbReference type="EnsemblBacteria" id="ABA53208">
    <property type="protein sequence ID" value="ABA53208"/>
    <property type="gene ID" value="BURPS1710b_A1665"/>
</dbReference>
<reference evidence="1 2" key="1">
    <citation type="submission" date="2005-09" db="EMBL/GenBank/DDBJ databases">
        <authorList>
            <person name="Woods D.E."/>
            <person name="Nierman W.C."/>
        </authorList>
    </citation>
    <scope>NUCLEOTIDE SEQUENCE [LARGE SCALE GENOMIC DNA]</scope>
    <source>
        <strain evidence="1 2">1710b</strain>
    </source>
</reference>
<dbReference type="AlphaFoldDB" id="Q3JHY1"/>
<dbReference type="KEGG" id="bpm:BURPS1710b_A1665"/>
<accession>Q3JHY1</accession>
<evidence type="ECO:0000313" key="1">
    <source>
        <dbReference type="EMBL" id="ABA53208.1"/>
    </source>
</evidence>
<sequence length="58" mass="6200">MTAEKKRPPRACGAIAWRNAFIPLCESSPLQAARRPRHAASVVAPRACAPADTASMLQ</sequence>
<dbReference type="HOGENOM" id="CLU_2970550_0_0_4"/>
<dbReference type="EMBL" id="CP000125">
    <property type="protein sequence ID" value="ABA53208.1"/>
    <property type="molecule type" value="Genomic_DNA"/>
</dbReference>
<dbReference type="Proteomes" id="UP000002700">
    <property type="component" value="Chromosome II"/>
</dbReference>
<protein>
    <submittedName>
        <fullName evidence="1">Uncharacterized protein</fullName>
    </submittedName>
</protein>
<name>Q3JHY1_BURP1</name>